<feature type="transmembrane region" description="Helical" evidence="7">
    <location>
        <begin position="235"/>
        <end position="255"/>
    </location>
</feature>
<reference evidence="10" key="1">
    <citation type="journal article" date="2019" name="Int. J. Syst. Evol. Microbiol.">
        <title>The Global Catalogue of Microorganisms (GCM) 10K type strain sequencing project: providing services to taxonomists for standard genome sequencing and annotation.</title>
        <authorList>
            <consortium name="The Broad Institute Genomics Platform"/>
            <consortium name="The Broad Institute Genome Sequencing Center for Infectious Disease"/>
            <person name="Wu L."/>
            <person name="Ma J."/>
        </authorList>
    </citation>
    <scope>NUCLEOTIDE SEQUENCE [LARGE SCALE GENOMIC DNA]</scope>
    <source>
        <strain evidence="10">KCTC 33576</strain>
    </source>
</reference>
<evidence type="ECO:0000256" key="7">
    <source>
        <dbReference type="SAM" id="Phobius"/>
    </source>
</evidence>
<dbReference type="SUPFAM" id="SSF103481">
    <property type="entry name" value="Multidrug resistance efflux transporter EmrE"/>
    <property type="match status" value="1"/>
</dbReference>
<protein>
    <submittedName>
        <fullName evidence="9">DMT family transporter</fullName>
    </submittedName>
</protein>
<evidence type="ECO:0000313" key="9">
    <source>
        <dbReference type="EMBL" id="MFD2840538.1"/>
    </source>
</evidence>
<keyword evidence="6 7" id="KW-0472">Membrane</keyword>
<dbReference type="RefSeq" id="WP_377466403.1">
    <property type="nucleotide sequence ID" value="NZ_JBHUOP010000003.1"/>
</dbReference>
<dbReference type="PANTHER" id="PTHR42920:SF5">
    <property type="entry name" value="EAMA DOMAIN-CONTAINING PROTEIN"/>
    <property type="match status" value="1"/>
</dbReference>
<keyword evidence="4 7" id="KW-0812">Transmembrane</keyword>
<sequence length="290" mass="30249">MNPIDSRSHMTTGVSLMFLAMICQEVGASIAVLVFPQVGPIGAVALRLAFSALVLGVIARPTLRGLTRGNWCTVVGFGLALAAMNTSFYLALERIPLGITVTIEVLGPMILSIVLARRWLNTLWVACAFGGVVLLSHGPLRLDPLGVMFALIAALMWAFYILGARRAGREFEGLSGLALAMAVGSVAVVPFAAATTGAVLIAPHILAIGLGIALLSSAIPYALELLALRRVPASTFSVLLAFAPVVAALAGWLVLGQALTLVQWSGVILVVAACIGAIRMTTRSARLDAR</sequence>
<feature type="transmembrane region" description="Helical" evidence="7">
    <location>
        <begin position="71"/>
        <end position="91"/>
    </location>
</feature>
<gene>
    <name evidence="9" type="ORF">ACFSYH_08140</name>
</gene>
<feature type="transmembrane region" description="Helical" evidence="7">
    <location>
        <begin position="123"/>
        <end position="140"/>
    </location>
</feature>
<evidence type="ECO:0000256" key="4">
    <source>
        <dbReference type="ARBA" id="ARBA00022692"/>
    </source>
</evidence>
<feature type="transmembrane region" description="Helical" evidence="7">
    <location>
        <begin position="174"/>
        <end position="194"/>
    </location>
</feature>
<feature type="transmembrane region" description="Helical" evidence="7">
    <location>
        <begin position="97"/>
        <end position="116"/>
    </location>
</feature>
<evidence type="ECO:0000256" key="2">
    <source>
        <dbReference type="ARBA" id="ARBA00007362"/>
    </source>
</evidence>
<dbReference type="Proteomes" id="UP001597391">
    <property type="component" value="Unassembled WGS sequence"/>
</dbReference>
<dbReference type="EMBL" id="JBHUOP010000003">
    <property type="protein sequence ID" value="MFD2840538.1"/>
    <property type="molecule type" value="Genomic_DNA"/>
</dbReference>
<feature type="transmembrane region" description="Helical" evidence="7">
    <location>
        <begin position="41"/>
        <end position="59"/>
    </location>
</feature>
<organism evidence="9 10">
    <name type="scientific">Populibacterium corticicola</name>
    <dbReference type="NCBI Taxonomy" id="1812826"/>
    <lineage>
        <taxon>Bacteria</taxon>
        <taxon>Bacillati</taxon>
        <taxon>Actinomycetota</taxon>
        <taxon>Actinomycetes</taxon>
        <taxon>Micrococcales</taxon>
        <taxon>Jonesiaceae</taxon>
        <taxon>Populibacterium</taxon>
    </lineage>
</organism>
<proteinExistence type="inferred from homology"/>
<evidence type="ECO:0000259" key="8">
    <source>
        <dbReference type="Pfam" id="PF00892"/>
    </source>
</evidence>
<dbReference type="InterPro" id="IPR000620">
    <property type="entry name" value="EamA_dom"/>
</dbReference>
<keyword evidence="3" id="KW-1003">Cell membrane</keyword>
<evidence type="ECO:0000313" key="10">
    <source>
        <dbReference type="Proteomes" id="UP001597391"/>
    </source>
</evidence>
<feature type="transmembrane region" description="Helical" evidence="7">
    <location>
        <begin position="261"/>
        <end position="280"/>
    </location>
</feature>
<dbReference type="PANTHER" id="PTHR42920">
    <property type="entry name" value="OS03G0707200 PROTEIN-RELATED"/>
    <property type="match status" value="1"/>
</dbReference>
<dbReference type="InterPro" id="IPR037185">
    <property type="entry name" value="EmrE-like"/>
</dbReference>
<keyword evidence="10" id="KW-1185">Reference proteome</keyword>
<name>A0ABW5XI68_9MICO</name>
<dbReference type="InterPro" id="IPR051258">
    <property type="entry name" value="Diverse_Substrate_Transporter"/>
</dbReference>
<evidence type="ECO:0000256" key="3">
    <source>
        <dbReference type="ARBA" id="ARBA00022475"/>
    </source>
</evidence>
<feature type="transmembrane region" description="Helical" evidence="7">
    <location>
        <begin position="200"/>
        <end position="223"/>
    </location>
</feature>
<keyword evidence="5 7" id="KW-1133">Transmembrane helix</keyword>
<evidence type="ECO:0000256" key="5">
    <source>
        <dbReference type="ARBA" id="ARBA00022989"/>
    </source>
</evidence>
<accession>A0ABW5XI68</accession>
<feature type="transmembrane region" description="Helical" evidence="7">
    <location>
        <begin position="146"/>
        <end position="162"/>
    </location>
</feature>
<feature type="transmembrane region" description="Helical" evidence="7">
    <location>
        <begin position="12"/>
        <end position="35"/>
    </location>
</feature>
<evidence type="ECO:0000256" key="6">
    <source>
        <dbReference type="ARBA" id="ARBA00023136"/>
    </source>
</evidence>
<dbReference type="Pfam" id="PF00892">
    <property type="entry name" value="EamA"/>
    <property type="match status" value="1"/>
</dbReference>
<feature type="domain" description="EamA" evidence="8">
    <location>
        <begin position="145"/>
        <end position="276"/>
    </location>
</feature>
<comment type="subcellular location">
    <subcellularLocation>
        <location evidence="1">Cell membrane</location>
        <topology evidence="1">Multi-pass membrane protein</topology>
    </subcellularLocation>
</comment>
<evidence type="ECO:0000256" key="1">
    <source>
        <dbReference type="ARBA" id="ARBA00004651"/>
    </source>
</evidence>
<comment type="similarity">
    <text evidence="2">Belongs to the EamA transporter family.</text>
</comment>
<comment type="caution">
    <text evidence="9">The sequence shown here is derived from an EMBL/GenBank/DDBJ whole genome shotgun (WGS) entry which is preliminary data.</text>
</comment>